<sequence>MKSDDAALFREIQKNAEMGIKAIETLLPKVGDDPFSLYLNQKELQYSQIRDRAKREMLREKEEYARIGAVSELALKGSIHAGTIFNTSISHIADLMIRGNSRGISGIWKALNHHENAGEESRELAEELLNLEQKNITELKKYL</sequence>
<evidence type="ECO:0000313" key="1">
    <source>
        <dbReference type="EMBL" id="HJA92986.1"/>
    </source>
</evidence>
<protein>
    <recommendedName>
        <fullName evidence="3">DUF892 family protein</fullName>
    </recommendedName>
</protein>
<dbReference type="AlphaFoldDB" id="A0A9D2L158"/>
<gene>
    <name evidence="1" type="ORF">H9717_07700</name>
</gene>
<accession>A0A9D2L158</accession>
<proteinExistence type="predicted"/>
<dbReference type="Proteomes" id="UP000886858">
    <property type="component" value="Unassembled WGS sequence"/>
</dbReference>
<reference evidence="1" key="2">
    <citation type="submission" date="2021-04" db="EMBL/GenBank/DDBJ databases">
        <authorList>
            <person name="Gilroy R."/>
        </authorList>
    </citation>
    <scope>NUCLEOTIDE SEQUENCE</scope>
    <source>
        <strain evidence="1">CHK179-7159</strain>
    </source>
</reference>
<evidence type="ECO:0008006" key="3">
    <source>
        <dbReference type="Google" id="ProtNLM"/>
    </source>
</evidence>
<organism evidence="1 2">
    <name type="scientific">Candidatus Eisenbergiella merdipullorum</name>
    <dbReference type="NCBI Taxonomy" id="2838553"/>
    <lineage>
        <taxon>Bacteria</taxon>
        <taxon>Bacillati</taxon>
        <taxon>Bacillota</taxon>
        <taxon>Clostridia</taxon>
        <taxon>Lachnospirales</taxon>
        <taxon>Lachnospiraceae</taxon>
        <taxon>Eisenbergiella</taxon>
    </lineage>
</organism>
<dbReference type="EMBL" id="DWYY01000080">
    <property type="protein sequence ID" value="HJA92986.1"/>
    <property type="molecule type" value="Genomic_DNA"/>
</dbReference>
<evidence type="ECO:0000313" key="2">
    <source>
        <dbReference type="Proteomes" id="UP000886858"/>
    </source>
</evidence>
<name>A0A9D2L158_9FIRM</name>
<reference evidence="1" key="1">
    <citation type="journal article" date="2021" name="PeerJ">
        <title>Extensive microbial diversity within the chicken gut microbiome revealed by metagenomics and culture.</title>
        <authorList>
            <person name="Gilroy R."/>
            <person name="Ravi A."/>
            <person name="Getino M."/>
            <person name="Pursley I."/>
            <person name="Horton D.L."/>
            <person name="Alikhan N.F."/>
            <person name="Baker D."/>
            <person name="Gharbi K."/>
            <person name="Hall N."/>
            <person name="Watson M."/>
            <person name="Adriaenssens E.M."/>
            <person name="Foster-Nyarko E."/>
            <person name="Jarju S."/>
            <person name="Secka A."/>
            <person name="Antonio M."/>
            <person name="Oren A."/>
            <person name="Chaudhuri R.R."/>
            <person name="La Ragione R."/>
            <person name="Hildebrand F."/>
            <person name="Pallen M.J."/>
        </authorList>
    </citation>
    <scope>NUCLEOTIDE SEQUENCE</scope>
    <source>
        <strain evidence="1">CHK179-7159</strain>
    </source>
</reference>
<comment type="caution">
    <text evidence="1">The sequence shown here is derived from an EMBL/GenBank/DDBJ whole genome shotgun (WGS) entry which is preliminary data.</text>
</comment>